<dbReference type="KEGG" id="hai:109380136"/>
<feature type="region of interest" description="Disordered" evidence="1">
    <location>
        <begin position="14"/>
        <end position="45"/>
    </location>
</feature>
<reference evidence="3" key="1">
    <citation type="submission" date="2025-08" db="UniProtKB">
        <authorList>
            <consortium name="RefSeq"/>
        </authorList>
    </citation>
    <scope>IDENTIFICATION</scope>
    <source>
        <tissue evidence="3">Muscle</tissue>
    </source>
</reference>
<feature type="compositionally biased region" description="Gly residues" evidence="1">
    <location>
        <begin position="380"/>
        <end position="391"/>
    </location>
</feature>
<name>A0A8B7QYS8_HIPAR</name>
<proteinExistence type="predicted"/>
<dbReference type="GeneID" id="109380136"/>
<evidence type="ECO:0000313" key="2">
    <source>
        <dbReference type="Proteomes" id="UP000694851"/>
    </source>
</evidence>
<keyword evidence="2" id="KW-1185">Reference proteome</keyword>
<feature type="region of interest" description="Disordered" evidence="1">
    <location>
        <begin position="285"/>
        <end position="310"/>
    </location>
</feature>
<organism evidence="2 3">
    <name type="scientific">Hipposideros armiger</name>
    <name type="common">Great Himalayan leaf-nosed bat</name>
    <dbReference type="NCBI Taxonomy" id="186990"/>
    <lineage>
        <taxon>Eukaryota</taxon>
        <taxon>Metazoa</taxon>
        <taxon>Chordata</taxon>
        <taxon>Craniata</taxon>
        <taxon>Vertebrata</taxon>
        <taxon>Euteleostomi</taxon>
        <taxon>Mammalia</taxon>
        <taxon>Eutheria</taxon>
        <taxon>Laurasiatheria</taxon>
        <taxon>Chiroptera</taxon>
        <taxon>Yinpterochiroptera</taxon>
        <taxon>Rhinolophoidea</taxon>
        <taxon>Hipposideridae</taxon>
        <taxon>Hipposideros</taxon>
    </lineage>
</organism>
<gene>
    <name evidence="3" type="primary">LOC109380136</name>
</gene>
<accession>A0A8B7QYS8</accession>
<evidence type="ECO:0000313" key="3">
    <source>
        <dbReference type="RefSeq" id="XP_019492958.1"/>
    </source>
</evidence>
<dbReference type="Proteomes" id="UP000694851">
    <property type="component" value="Unplaced"/>
</dbReference>
<feature type="region of interest" description="Disordered" evidence="1">
    <location>
        <begin position="359"/>
        <end position="397"/>
    </location>
</feature>
<dbReference type="RefSeq" id="XP_019492958.1">
    <property type="nucleotide sequence ID" value="XM_019637413.1"/>
</dbReference>
<protein>
    <submittedName>
        <fullName evidence="3">Uncharacterized protein LOC109380136</fullName>
    </submittedName>
</protein>
<feature type="region of interest" description="Disordered" evidence="1">
    <location>
        <begin position="144"/>
        <end position="238"/>
    </location>
</feature>
<sequence>MFAVSRVNLIAAGSETRFPGRKQHVTTPDPQGSPPTPRAGQCGAPRRLAPHASVLLDPASYPHLVTQPLLQRPKLGSRGVEKERGSGGVHAGVVPIQVGDLSVKLTLLLPPSSMLTTPPTDSPEGGSRCVEACGRARVDPGRLGTAGEGPQPQPLEFPAQAATRPSTREWGLGGRGVQGGDEARCSPPPPTWALSHRNVGGGSSFRRPRHRIVGGSAWQPPGECPRRAPKPGPPLTRDSLPLLLWRGGGRGPGSQPWKEARGRGAGAGLLLPFLASSSGRCPLLPLGPERGEASRRRRSFRGGLLHSPSGAAGLQLELEGGQLEGGARGAPVAVLGAGHGAWMDLTACVSACVCSLRRRPGPTRPVRPPHASEVRVPGPESGGGAREGQGRGAATAL</sequence>
<dbReference type="AlphaFoldDB" id="A0A8B7QYS8"/>
<evidence type="ECO:0000256" key="1">
    <source>
        <dbReference type="SAM" id="MobiDB-lite"/>
    </source>
</evidence>